<name>A0A370HJQ1_9HYPH</name>
<gene>
    <name evidence="3" type="ORF">DES45_106230</name>
</gene>
<sequence>MQDMNRVRDMAARDVRIGPARRASRSHPSDAGSWLVPALIGGVAAVLGATALHVHRRAREAEEHEPPFGRFLTVEGVRLHYIERGRGEPLALIHGNGSLVQDFLISGIVDELAKRYRVIVIERPGFGYSARPRRFWTPQAQARLLHAAYERLGVRKAHVLGHSWGALVAAALAIEFPDFVESLVLESGYFYPTARADVVLVSQPAIPGVGDVMRYTVAPVASRILLPKIFRKIFAPAPVPEQFHRRFPRELVLRPSHLRAASEDVALMIPAAMSLQHRYPGIKAPLFIITGGDDQIVDAGRHSMRLHRAVPGSEILVVPGLGHMLHHLAPDLVVEAVDRAAHRAARARAAASTDGTVEARWP</sequence>
<keyword evidence="1" id="KW-1133">Transmembrane helix</keyword>
<dbReference type="InterPro" id="IPR000073">
    <property type="entry name" value="AB_hydrolase_1"/>
</dbReference>
<feature type="domain" description="AB hydrolase-1" evidence="2">
    <location>
        <begin position="89"/>
        <end position="329"/>
    </location>
</feature>
<dbReference type="EMBL" id="QQBB01000006">
    <property type="protein sequence ID" value="RDI57916.1"/>
    <property type="molecule type" value="Genomic_DNA"/>
</dbReference>
<evidence type="ECO:0000313" key="4">
    <source>
        <dbReference type="Proteomes" id="UP000254925"/>
    </source>
</evidence>
<dbReference type="Pfam" id="PF00561">
    <property type="entry name" value="Abhydrolase_1"/>
    <property type="match status" value="1"/>
</dbReference>
<organism evidence="3 4">
    <name type="scientific">Microvirga subterranea</name>
    <dbReference type="NCBI Taxonomy" id="186651"/>
    <lineage>
        <taxon>Bacteria</taxon>
        <taxon>Pseudomonadati</taxon>
        <taxon>Pseudomonadota</taxon>
        <taxon>Alphaproteobacteria</taxon>
        <taxon>Hyphomicrobiales</taxon>
        <taxon>Methylobacteriaceae</taxon>
        <taxon>Microvirga</taxon>
    </lineage>
</organism>
<dbReference type="AlphaFoldDB" id="A0A370HJQ1"/>
<accession>A0A370HJQ1</accession>
<dbReference type="PANTHER" id="PTHR43689:SF8">
    <property type="entry name" value="ALPHA_BETA-HYDROLASES SUPERFAMILY PROTEIN"/>
    <property type="match status" value="1"/>
</dbReference>
<keyword evidence="1" id="KW-0472">Membrane</keyword>
<comment type="caution">
    <text evidence="3">The sequence shown here is derived from an EMBL/GenBank/DDBJ whole genome shotgun (WGS) entry which is preliminary data.</text>
</comment>
<proteinExistence type="predicted"/>
<feature type="transmembrane region" description="Helical" evidence="1">
    <location>
        <begin position="34"/>
        <end position="54"/>
    </location>
</feature>
<evidence type="ECO:0000313" key="3">
    <source>
        <dbReference type="EMBL" id="RDI57916.1"/>
    </source>
</evidence>
<keyword evidence="4" id="KW-1185">Reference proteome</keyword>
<dbReference type="GO" id="GO:0003824">
    <property type="term" value="F:catalytic activity"/>
    <property type="evidence" value="ECO:0007669"/>
    <property type="project" value="InterPro"/>
</dbReference>
<dbReference type="PRINTS" id="PR00111">
    <property type="entry name" value="ABHYDROLASE"/>
</dbReference>
<dbReference type="InterPro" id="IPR000639">
    <property type="entry name" value="Epox_hydrolase-like"/>
</dbReference>
<evidence type="ECO:0000259" key="2">
    <source>
        <dbReference type="Pfam" id="PF00561"/>
    </source>
</evidence>
<dbReference type="InterPro" id="IPR029058">
    <property type="entry name" value="AB_hydrolase_fold"/>
</dbReference>
<dbReference type="Gene3D" id="3.40.50.1820">
    <property type="entry name" value="alpha/beta hydrolase"/>
    <property type="match status" value="1"/>
</dbReference>
<reference evidence="3 4" key="1">
    <citation type="submission" date="2018-07" db="EMBL/GenBank/DDBJ databases">
        <title>Genomic Encyclopedia of Type Strains, Phase IV (KMG-IV): sequencing the most valuable type-strain genomes for metagenomic binning, comparative biology and taxonomic classification.</title>
        <authorList>
            <person name="Goeker M."/>
        </authorList>
    </citation>
    <scope>NUCLEOTIDE SEQUENCE [LARGE SCALE GENOMIC DNA]</scope>
    <source>
        <strain evidence="3 4">DSM 14364</strain>
    </source>
</reference>
<evidence type="ECO:0000256" key="1">
    <source>
        <dbReference type="SAM" id="Phobius"/>
    </source>
</evidence>
<protein>
    <submittedName>
        <fullName evidence="3">Pimeloyl-ACP methyl ester carboxylesterase</fullName>
    </submittedName>
</protein>
<dbReference type="SUPFAM" id="SSF53474">
    <property type="entry name" value="alpha/beta-Hydrolases"/>
    <property type="match status" value="1"/>
</dbReference>
<keyword evidence="1" id="KW-0812">Transmembrane</keyword>
<dbReference type="PANTHER" id="PTHR43689">
    <property type="entry name" value="HYDROLASE"/>
    <property type="match status" value="1"/>
</dbReference>
<dbReference type="PRINTS" id="PR00412">
    <property type="entry name" value="EPOXHYDRLASE"/>
</dbReference>
<dbReference type="Proteomes" id="UP000254925">
    <property type="component" value="Unassembled WGS sequence"/>
</dbReference>